<dbReference type="Gene3D" id="3.30.559.30">
    <property type="entry name" value="Nonribosomal peptide synthetase, condensation domain"/>
    <property type="match status" value="1"/>
</dbReference>
<evidence type="ECO:0000256" key="2">
    <source>
        <dbReference type="ARBA" id="ARBA00005102"/>
    </source>
</evidence>
<keyword evidence="11" id="KW-1185">Reference proteome</keyword>
<evidence type="ECO:0000256" key="7">
    <source>
        <dbReference type="ARBA" id="ARBA00022598"/>
    </source>
</evidence>
<gene>
    <name evidence="10" type="ORF">ACFVZC_32190</name>
</gene>
<dbReference type="SUPFAM" id="SSF56801">
    <property type="entry name" value="Acetyl-CoA synthetase-like"/>
    <property type="match status" value="2"/>
</dbReference>
<comment type="similarity">
    <text evidence="3">Belongs to the ATP-dependent AMP-binding enzyme family. MbtB subfamily.</text>
</comment>
<dbReference type="CDD" id="cd19535">
    <property type="entry name" value="Cyc_NRPS"/>
    <property type="match status" value="1"/>
</dbReference>
<dbReference type="InterPro" id="IPR045851">
    <property type="entry name" value="AMP-bd_C_sf"/>
</dbReference>
<dbReference type="InterPro" id="IPR036736">
    <property type="entry name" value="ACP-like_sf"/>
</dbReference>
<dbReference type="Proteomes" id="UP001601627">
    <property type="component" value="Unassembled WGS sequence"/>
</dbReference>
<proteinExistence type="inferred from homology"/>
<dbReference type="RefSeq" id="WP_388240200.1">
    <property type="nucleotide sequence ID" value="NZ_JBHVZQ010000047.1"/>
</dbReference>
<dbReference type="Pfam" id="PF00668">
    <property type="entry name" value="Condensation"/>
    <property type="match status" value="1"/>
</dbReference>
<dbReference type="InterPro" id="IPR023213">
    <property type="entry name" value="CAT-like_dom_sf"/>
</dbReference>
<dbReference type="EMBL" id="JBHVZQ010000047">
    <property type="protein sequence ID" value="MFF1278010.1"/>
    <property type="molecule type" value="Genomic_DNA"/>
</dbReference>
<dbReference type="Gene3D" id="3.30.559.10">
    <property type="entry name" value="Chloramphenicol acetyltransferase-like domain"/>
    <property type="match status" value="1"/>
</dbReference>
<evidence type="ECO:0000313" key="10">
    <source>
        <dbReference type="EMBL" id="MFF1278010.1"/>
    </source>
</evidence>
<feature type="domain" description="Carrier" evidence="9">
    <location>
        <begin position="546"/>
        <end position="626"/>
    </location>
</feature>
<keyword evidence="5" id="KW-0596">Phosphopantetheine</keyword>
<dbReference type="Pfam" id="PF00550">
    <property type="entry name" value="PP-binding"/>
    <property type="match status" value="1"/>
</dbReference>
<dbReference type="InterPro" id="IPR006162">
    <property type="entry name" value="Ppantetheine_attach_site"/>
</dbReference>
<dbReference type="Gene3D" id="2.30.38.10">
    <property type="entry name" value="Luciferase, Domain 3"/>
    <property type="match status" value="1"/>
</dbReference>
<accession>A0ABW6QG33</accession>
<dbReference type="InterPro" id="IPR057737">
    <property type="entry name" value="Condensation_MtbB-like"/>
</dbReference>
<keyword evidence="6" id="KW-0597">Phosphoprotein</keyword>
<dbReference type="InterPro" id="IPR010071">
    <property type="entry name" value="AA_adenyl_dom"/>
</dbReference>
<evidence type="ECO:0000256" key="3">
    <source>
        <dbReference type="ARBA" id="ARBA00007380"/>
    </source>
</evidence>
<reference evidence="10 11" key="1">
    <citation type="submission" date="2024-09" db="EMBL/GenBank/DDBJ databases">
        <title>The Natural Products Discovery Center: Release of the First 8490 Sequenced Strains for Exploring Actinobacteria Biosynthetic Diversity.</title>
        <authorList>
            <person name="Kalkreuter E."/>
            <person name="Kautsar S.A."/>
            <person name="Yang D."/>
            <person name="Bader C.D."/>
            <person name="Teijaro C.N."/>
            <person name="Fluegel L."/>
            <person name="Davis C.M."/>
            <person name="Simpson J.R."/>
            <person name="Lauterbach L."/>
            <person name="Steele A.D."/>
            <person name="Gui C."/>
            <person name="Meng S."/>
            <person name="Li G."/>
            <person name="Viehrig K."/>
            <person name="Ye F."/>
            <person name="Su P."/>
            <person name="Kiefer A.F."/>
            <person name="Nichols A."/>
            <person name="Cepeda A.J."/>
            <person name="Yan W."/>
            <person name="Fan B."/>
            <person name="Jiang Y."/>
            <person name="Adhikari A."/>
            <person name="Zheng C.-J."/>
            <person name="Schuster L."/>
            <person name="Cowan T.M."/>
            <person name="Smanski M.J."/>
            <person name="Chevrette M.G."/>
            <person name="De Carvalho L.P.S."/>
            <person name="Shen B."/>
        </authorList>
    </citation>
    <scope>NUCLEOTIDE SEQUENCE [LARGE SCALE GENOMIC DNA]</scope>
    <source>
        <strain evidence="10 11">NPDC058328</strain>
    </source>
</reference>
<dbReference type="InterPro" id="IPR009081">
    <property type="entry name" value="PP-bd_ACP"/>
</dbReference>
<evidence type="ECO:0000313" key="11">
    <source>
        <dbReference type="Proteomes" id="UP001601627"/>
    </source>
</evidence>
<dbReference type="InterPro" id="IPR020806">
    <property type="entry name" value="PKS_PP-bd"/>
</dbReference>
<evidence type="ECO:0000256" key="1">
    <source>
        <dbReference type="ARBA" id="ARBA00001957"/>
    </source>
</evidence>
<dbReference type="PROSITE" id="PS00012">
    <property type="entry name" value="PHOSPHOPANTETHEINE"/>
    <property type="match status" value="1"/>
</dbReference>
<sequence length="1364" mass="149622">MLCLPGTLRHALSAQAHEARTPYDDRPLHRVMEEQAARQPDVVAVVHGDTALTYREFNEAANRLARLLQERHGPRPGDLIALYLDRTEHLLVAALAVLKLGCAYVPLDLGSPARRTAAILEDSRPVLLLSDTAHHASLAGIAPSVPVVVTDADDERLAAAACDGADLDVPVTGSDLAYVIYTSGTTGRPKGVAVEHHSFLNIAQDIGRSVGFRRGERMLAVTTVAFDISTLELYMPLLHGGTVVLAGRTDLLDVSRLVELIEDGVSVVQATPSLWHVIVQNLGGKRLPVRALCGGEALPPPLAADLAATVDQCWNVYGPTETTVWSTRRLLTPDDPRPLIGTPVANTRCYVLDEELQPLPPGVVGELCIAGTGLARGYLNAPELTASRFVTPPPATDGTGPAVPEERLYRTGDLVRALPDGALEFIGRNDFQIKLRGHRIELGEIESALTAHPSVEQGLVLVHEPPRTPGDIDTSADEARYLVAYYVAPEPPDREDLRRHLAGLLPDYMIPTVFVPLDSMPLNANGKTDRGALPDPGKFLTEGYVAPTGELESRLCELWSEVLGGPGATRRTVGVTDDFFQCGGNSILGIRLVNRINSELGCDIRIRDVFREKTVRRIAPLVAASLGSFAYRDHLLDGTDTEHLYEPFPLTNVQQTYYLGRFHNFELSNVSTHVYSEFRYGSIDHERLETALNRLIERHLALRTVFTDGQQRFLREVPYHRIPFHDLRDESELAELRGRYTHKLYDPERYPLFDVVLSRLDGVFRLHISFDALVIDMASFDILFDEWAQLYADPGRCLPGLGVSYRDYVLQYEKVRDSDLLIQAQRYWEDKADDYQLDLRLPLRVRPSSVGSPVFRRKSRVVPAAVWEKLADRCRHHGISPTALVAELFGRVLGHWSGQDRLCVNLTLFNRLPLHPDINGVIGDFTVLELFDHRTEHHTVIADTLRRVHGDLLRDIEHSLFDGVDFQRLLKTRQSMPINKIVAPVVLTSTLGAPADASMFELVLNDTYQGVDHAISQTPQVWLDNKAYETEEGFVAEWDYVEQLFDPAVLDAMHDTYCRLIEDLAELDWETDTFPSLPVPADDLALIEAANATGEAPDREDTLFGLYEAGLDEGRRAAVAVVDAGTGRSHTYGELYDDSERLARLLSTSGTLPEGTRIVGVLAEKGYLQVVGTLAVMKSGAAYVPLNVEWPGGRLAEVLAQAGAGVVLVSRAQAARPEVAGLGAGCRVLVVEDLLAGQAAEAELPVVGPDDVAYVIFTSGSTGRPKGVTISHRGAVNTLRAVNDRFGVGPGDRVLALSELSFDLSVYDLFGVLAAGGTVVFPDQGETKNPAHWLELVRAHRVTVWNSVPQLAGLLADEAGETVL</sequence>
<dbReference type="PANTHER" id="PTHR45527">
    <property type="entry name" value="NONRIBOSOMAL PEPTIDE SYNTHETASE"/>
    <property type="match status" value="1"/>
</dbReference>
<evidence type="ECO:0000256" key="5">
    <source>
        <dbReference type="ARBA" id="ARBA00022450"/>
    </source>
</evidence>
<dbReference type="InterPro" id="IPR025110">
    <property type="entry name" value="AMP-bd_C"/>
</dbReference>
<dbReference type="InterPro" id="IPR001242">
    <property type="entry name" value="Condensation_dom"/>
</dbReference>
<comment type="cofactor">
    <cofactor evidence="1">
        <name>pantetheine 4'-phosphate</name>
        <dbReference type="ChEBI" id="CHEBI:47942"/>
    </cofactor>
</comment>
<dbReference type="InterPro" id="IPR020845">
    <property type="entry name" value="AMP-binding_CS"/>
</dbReference>
<dbReference type="Gene3D" id="3.30.300.30">
    <property type="match status" value="1"/>
</dbReference>
<dbReference type="NCBIfam" id="TIGR01733">
    <property type="entry name" value="AA-adenyl-dom"/>
    <property type="match status" value="1"/>
</dbReference>
<evidence type="ECO:0000256" key="6">
    <source>
        <dbReference type="ARBA" id="ARBA00022553"/>
    </source>
</evidence>
<dbReference type="PANTHER" id="PTHR45527:SF1">
    <property type="entry name" value="FATTY ACID SYNTHASE"/>
    <property type="match status" value="1"/>
</dbReference>
<dbReference type="SUPFAM" id="SSF52777">
    <property type="entry name" value="CoA-dependent acyltransferases"/>
    <property type="match status" value="2"/>
</dbReference>
<dbReference type="Gene3D" id="3.40.50.980">
    <property type="match status" value="4"/>
</dbReference>
<dbReference type="PROSITE" id="PS50075">
    <property type="entry name" value="CARRIER"/>
    <property type="match status" value="1"/>
</dbReference>
<dbReference type="CDD" id="cd12116">
    <property type="entry name" value="A_NRPS_Ta1_like"/>
    <property type="match status" value="1"/>
</dbReference>
<feature type="non-terminal residue" evidence="10">
    <location>
        <position position="1364"/>
    </location>
</feature>
<organism evidence="10 11">
    <name type="scientific">Streptomyces marokkonensis</name>
    <dbReference type="NCBI Taxonomy" id="324855"/>
    <lineage>
        <taxon>Bacteria</taxon>
        <taxon>Bacillati</taxon>
        <taxon>Actinomycetota</taxon>
        <taxon>Actinomycetes</taxon>
        <taxon>Kitasatosporales</taxon>
        <taxon>Streptomycetaceae</taxon>
        <taxon>Streptomyces</taxon>
    </lineage>
</organism>
<comment type="caution">
    <text evidence="10">The sequence shown here is derived from an EMBL/GenBank/DDBJ whole genome shotgun (WGS) entry which is preliminary data.</text>
</comment>
<dbReference type="SUPFAM" id="SSF47336">
    <property type="entry name" value="ACP-like"/>
    <property type="match status" value="1"/>
</dbReference>
<dbReference type="PROSITE" id="PS00455">
    <property type="entry name" value="AMP_BINDING"/>
    <property type="match status" value="2"/>
</dbReference>
<dbReference type="Pfam" id="PF13193">
    <property type="entry name" value="AMP-binding_C"/>
    <property type="match status" value="1"/>
</dbReference>
<comment type="pathway">
    <text evidence="2">Siderophore biosynthesis; mycobactin biosynthesis.</text>
</comment>
<protein>
    <recommendedName>
        <fullName evidence="4">Phenyloxazoline synthase MbtB</fullName>
    </recommendedName>
    <alternativeName>
        <fullName evidence="8">Mycobactin synthetase protein B</fullName>
    </alternativeName>
</protein>
<dbReference type="InterPro" id="IPR000873">
    <property type="entry name" value="AMP-dep_synth/lig_dom"/>
</dbReference>
<dbReference type="SMART" id="SM00823">
    <property type="entry name" value="PKS_PP"/>
    <property type="match status" value="1"/>
</dbReference>
<dbReference type="Pfam" id="PF00501">
    <property type="entry name" value="AMP-binding"/>
    <property type="match status" value="2"/>
</dbReference>
<name>A0ABW6QG33_9ACTN</name>
<evidence type="ECO:0000256" key="8">
    <source>
        <dbReference type="ARBA" id="ARBA00033440"/>
    </source>
</evidence>
<dbReference type="Gene3D" id="1.10.1200.10">
    <property type="entry name" value="ACP-like"/>
    <property type="match status" value="1"/>
</dbReference>
<keyword evidence="7" id="KW-0436">Ligase</keyword>
<evidence type="ECO:0000259" key="9">
    <source>
        <dbReference type="PROSITE" id="PS50075"/>
    </source>
</evidence>
<evidence type="ECO:0000256" key="4">
    <source>
        <dbReference type="ARBA" id="ARBA00016743"/>
    </source>
</evidence>